<dbReference type="InterPro" id="IPR001245">
    <property type="entry name" value="Ser-Thr/Tyr_kinase_cat_dom"/>
</dbReference>
<dbReference type="PANTHER" id="PTHR44329:SF287">
    <property type="entry name" value="OS12G0605900 PROTEIN"/>
    <property type="match status" value="1"/>
</dbReference>
<dbReference type="SMART" id="SM00220">
    <property type="entry name" value="S_TKc"/>
    <property type="match status" value="1"/>
</dbReference>
<evidence type="ECO:0000313" key="3">
    <source>
        <dbReference type="Proteomes" id="UP000479710"/>
    </source>
</evidence>
<dbReference type="Gene3D" id="1.10.510.10">
    <property type="entry name" value="Transferase(Phosphotransferase) domain 1"/>
    <property type="match status" value="1"/>
</dbReference>
<gene>
    <name evidence="2" type="ORF">E2562_023655</name>
</gene>
<dbReference type="InterPro" id="IPR000719">
    <property type="entry name" value="Prot_kinase_dom"/>
</dbReference>
<dbReference type="Pfam" id="PF07714">
    <property type="entry name" value="PK_Tyr_Ser-Thr"/>
    <property type="match status" value="1"/>
</dbReference>
<dbReference type="Gene3D" id="3.30.200.20">
    <property type="entry name" value="Phosphorylase Kinase, domain 1"/>
    <property type="match status" value="1"/>
</dbReference>
<comment type="caution">
    <text evidence="2">The sequence shown here is derived from an EMBL/GenBank/DDBJ whole genome shotgun (WGS) entry which is preliminary data.</text>
</comment>
<dbReference type="GO" id="GO:0004674">
    <property type="term" value="F:protein serine/threonine kinase activity"/>
    <property type="evidence" value="ECO:0007669"/>
    <property type="project" value="TreeGrafter"/>
</dbReference>
<evidence type="ECO:0000259" key="1">
    <source>
        <dbReference type="PROSITE" id="PS50011"/>
    </source>
</evidence>
<protein>
    <recommendedName>
        <fullName evidence="1">Protein kinase domain-containing protein</fullName>
    </recommendedName>
</protein>
<name>A0A6G1BLY6_9ORYZ</name>
<keyword evidence="3" id="KW-1185">Reference proteome</keyword>
<dbReference type="AlphaFoldDB" id="A0A6G1BLY6"/>
<evidence type="ECO:0000313" key="2">
    <source>
        <dbReference type="EMBL" id="KAF0889355.1"/>
    </source>
</evidence>
<dbReference type="InterPro" id="IPR011009">
    <property type="entry name" value="Kinase-like_dom_sf"/>
</dbReference>
<proteinExistence type="predicted"/>
<accession>A0A6G1BLY6</accession>
<dbReference type="GO" id="GO:0005524">
    <property type="term" value="F:ATP binding"/>
    <property type="evidence" value="ECO:0007669"/>
    <property type="project" value="InterPro"/>
</dbReference>
<organism evidence="2 3">
    <name type="scientific">Oryza meyeriana var. granulata</name>
    <dbReference type="NCBI Taxonomy" id="110450"/>
    <lineage>
        <taxon>Eukaryota</taxon>
        <taxon>Viridiplantae</taxon>
        <taxon>Streptophyta</taxon>
        <taxon>Embryophyta</taxon>
        <taxon>Tracheophyta</taxon>
        <taxon>Spermatophyta</taxon>
        <taxon>Magnoliopsida</taxon>
        <taxon>Liliopsida</taxon>
        <taxon>Poales</taxon>
        <taxon>Poaceae</taxon>
        <taxon>BOP clade</taxon>
        <taxon>Oryzoideae</taxon>
        <taxon>Oryzeae</taxon>
        <taxon>Oryzinae</taxon>
        <taxon>Oryza</taxon>
        <taxon>Oryza meyeriana</taxon>
    </lineage>
</organism>
<dbReference type="SUPFAM" id="SSF56112">
    <property type="entry name" value="Protein kinase-like (PK-like)"/>
    <property type="match status" value="1"/>
</dbReference>
<sequence>MASSSTVVPSDLEEEKAAAAAAVMDGGYGGVAGEEVERYLRADQIDFKSLDFEIEERMADRFRKLNSGGGGGGEHEHEHDDGPKAAWEIDLSKLEIGHVVEHGDHGTLFRGKYYGHDVAVKLLDWGEDGYSSEAQIAHFRTSLKEVVAVWHEFNHPNITKFIGASMGTTNLNIPENIPDHSSKKGARTALPERACCVVVEYLTGGTLKQHLIKQYRKNKKLSYREVVRLALGLARGLSFLHSKKIVHRDVKTENLLLDHQLNLKIADFGVARVVEAQDPKDLTGTTGTLAYMAPEVVAGKPYNRKCDVYSFGICLWETYCCDMPYRPYADLSFVDFSSAVIHQNLRPEIPDYCPSAMASIIQRCWDANPDVRPEMEEVVCLLEALDTSKGGSMVPEGKTKQPGGGCFCFFRPRAA</sequence>
<dbReference type="Proteomes" id="UP000479710">
    <property type="component" value="Unassembled WGS sequence"/>
</dbReference>
<feature type="domain" description="Protein kinase" evidence="1">
    <location>
        <begin position="94"/>
        <end position="385"/>
    </location>
</feature>
<reference evidence="2 3" key="1">
    <citation type="submission" date="2019-11" db="EMBL/GenBank/DDBJ databases">
        <title>Whole genome sequence of Oryza granulata.</title>
        <authorList>
            <person name="Li W."/>
        </authorList>
    </citation>
    <scope>NUCLEOTIDE SEQUENCE [LARGE SCALE GENOMIC DNA]</scope>
    <source>
        <strain evidence="3">cv. Menghai</strain>
        <tissue evidence="2">Leaf</tissue>
    </source>
</reference>
<dbReference type="PROSITE" id="PS50011">
    <property type="entry name" value="PROTEIN_KINASE_DOM"/>
    <property type="match status" value="1"/>
</dbReference>
<dbReference type="PROSITE" id="PS00108">
    <property type="entry name" value="PROTEIN_KINASE_ST"/>
    <property type="match status" value="1"/>
</dbReference>
<dbReference type="PRINTS" id="PR00109">
    <property type="entry name" value="TYRKINASE"/>
</dbReference>
<dbReference type="CDD" id="cd13999">
    <property type="entry name" value="STKc_MAP3K-like"/>
    <property type="match status" value="1"/>
</dbReference>
<dbReference type="GO" id="GO:0005886">
    <property type="term" value="C:plasma membrane"/>
    <property type="evidence" value="ECO:0007669"/>
    <property type="project" value="TreeGrafter"/>
</dbReference>
<dbReference type="EMBL" id="SPHZ02000012">
    <property type="protein sequence ID" value="KAF0889355.1"/>
    <property type="molecule type" value="Genomic_DNA"/>
</dbReference>
<dbReference type="PANTHER" id="PTHR44329">
    <property type="entry name" value="SERINE/THREONINE-PROTEIN KINASE TNNI3K-RELATED"/>
    <property type="match status" value="1"/>
</dbReference>
<dbReference type="InterPro" id="IPR051681">
    <property type="entry name" value="Ser/Thr_Kinases-Pseudokinases"/>
</dbReference>
<dbReference type="OrthoDB" id="4062651at2759"/>
<dbReference type="InterPro" id="IPR008271">
    <property type="entry name" value="Ser/Thr_kinase_AS"/>
</dbReference>